<proteinExistence type="predicted"/>
<organism evidence="2 3">
    <name type="scientific">Deinococcus gobiensis (strain DSM 21396 / JCM 16679 / CGMCC 1.7299 / I-0)</name>
    <dbReference type="NCBI Taxonomy" id="745776"/>
    <lineage>
        <taxon>Bacteria</taxon>
        <taxon>Thermotogati</taxon>
        <taxon>Deinococcota</taxon>
        <taxon>Deinococci</taxon>
        <taxon>Deinococcales</taxon>
        <taxon>Deinococcaceae</taxon>
        <taxon>Deinococcus</taxon>
    </lineage>
</organism>
<keyword evidence="3" id="KW-1185">Reference proteome</keyword>
<dbReference type="AlphaFoldDB" id="H8GY33"/>
<evidence type="ECO:0000256" key="1">
    <source>
        <dbReference type="SAM" id="Phobius"/>
    </source>
</evidence>
<feature type="transmembrane region" description="Helical" evidence="1">
    <location>
        <begin position="34"/>
        <end position="54"/>
    </location>
</feature>
<feature type="transmembrane region" description="Helical" evidence="1">
    <location>
        <begin position="66"/>
        <end position="85"/>
    </location>
</feature>
<keyword evidence="1" id="KW-0812">Transmembrane</keyword>
<keyword evidence="1" id="KW-1133">Transmembrane helix</keyword>
<accession>H8GY33</accession>
<protein>
    <submittedName>
        <fullName evidence="2">Uncharacterized protein</fullName>
    </submittedName>
</protein>
<feature type="transmembrane region" description="Helical" evidence="1">
    <location>
        <begin position="97"/>
        <end position="113"/>
    </location>
</feature>
<dbReference type="PATRIC" id="fig|745776.4.peg.2085"/>
<name>H8GY33_DEIGI</name>
<dbReference type="KEGG" id="dgo:DGo_CA2034"/>
<evidence type="ECO:0000313" key="3">
    <source>
        <dbReference type="Proteomes" id="UP000007575"/>
    </source>
</evidence>
<dbReference type="STRING" id="745776.DGo_CA2034"/>
<keyword evidence="1" id="KW-0472">Membrane</keyword>
<evidence type="ECO:0000313" key="2">
    <source>
        <dbReference type="EMBL" id="AFD25961.1"/>
    </source>
</evidence>
<gene>
    <name evidence="2" type="ordered locus">DGo_CA2034</name>
</gene>
<reference evidence="2 3" key="1">
    <citation type="journal article" date="2012" name="PLoS ONE">
        <title>Genome sequence and transcriptome analysis of the radioresistant bacterium Deinococcus gobiensis: insights into the extreme environmental adaptations.</title>
        <authorList>
            <person name="Yuan M."/>
            <person name="Chen M."/>
            <person name="Zhang W."/>
            <person name="Lu W."/>
            <person name="Wang J."/>
            <person name="Yang M."/>
            <person name="Zhao P."/>
            <person name="Tang R."/>
            <person name="Li X."/>
            <person name="Hao Y."/>
            <person name="Zhou Z."/>
            <person name="Zhan Y."/>
            <person name="Yu H."/>
            <person name="Teng C."/>
            <person name="Yan Y."/>
            <person name="Ping S."/>
            <person name="Wang Y."/>
            <person name="Lin M."/>
        </authorList>
    </citation>
    <scope>NUCLEOTIDE SEQUENCE [LARGE SCALE GENOMIC DNA]</scope>
    <source>
        <strain evidence="2 3">I-0</strain>
    </source>
</reference>
<sequence>MLGWVALSALLHLSGGPGQPVPGLQPPLPTTLGLAGYLVLLLQVPALLWAAPIVVSREASEATRQFAVTFALILGVGLRLLSRAVSDLTQGRPLDPYSAVVGLLALGALAFVVQRRRQKLRQGA</sequence>
<dbReference type="EMBL" id="CP002191">
    <property type="protein sequence ID" value="AFD25961.1"/>
    <property type="molecule type" value="Genomic_DNA"/>
</dbReference>
<dbReference type="Proteomes" id="UP000007575">
    <property type="component" value="Chromosome"/>
</dbReference>
<dbReference type="HOGENOM" id="CLU_2000155_0_0_0"/>